<evidence type="ECO:0000256" key="8">
    <source>
        <dbReference type="ARBA" id="ARBA00023136"/>
    </source>
</evidence>
<dbReference type="Gene3D" id="1.20.1510.10">
    <property type="entry name" value="Cation efflux protein transmembrane domain"/>
    <property type="match status" value="1"/>
</dbReference>
<feature type="transmembrane region" description="Helical" evidence="9">
    <location>
        <begin position="7"/>
        <end position="28"/>
    </location>
</feature>
<evidence type="ECO:0000259" key="10">
    <source>
        <dbReference type="Pfam" id="PF01545"/>
    </source>
</evidence>
<gene>
    <name evidence="12" type="ORF">JKP34_02725</name>
</gene>
<dbReference type="InterPro" id="IPR050681">
    <property type="entry name" value="CDF/SLC30A"/>
</dbReference>
<feature type="transmembrane region" description="Helical" evidence="9">
    <location>
        <begin position="111"/>
        <end position="131"/>
    </location>
</feature>
<dbReference type="EMBL" id="JAERQG010000001">
    <property type="protein sequence ID" value="MBL0764149.1"/>
    <property type="molecule type" value="Genomic_DNA"/>
</dbReference>
<dbReference type="NCBIfam" id="TIGR01297">
    <property type="entry name" value="CDF"/>
    <property type="match status" value="1"/>
</dbReference>
<dbReference type="GO" id="GO:0005385">
    <property type="term" value="F:zinc ion transmembrane transporter activity"/>
    <property type="evidence" value="ECO:0007669"/>
    <property type="project" value="TreeGrafter"/>
</dbReference>
<keyword evidence="6 9" id="KW-1133">Transmembrane helix</keyword>
<dbReference type="PANTHER" id="PTHR11562:SF17">
    <property type="entry name" value="RE54080P-RELATED"/>
    <property type="match status" value="1"/>
</dbReference>
<dbReference type="RefSeq" id="WP_201917455.1">
    <property type="nucleotide sequence ID" value="NZ_JAERQG010000001.1"/>
</dbReference>
<accession>A0A937DIT5</accession>
<dbReference type="SUPFAM" id="SSF160240">
    <property type="entry name" value="Cation efflux protein cytoplasmic domain-like"/>
    <property type="match status" value="1"/>
</dbReference>
<dbReference type="InterPro" id="IPR058533">
    <property type="entry name" value="Cation_efflux_TM"/>
</dbReference>
<keyword evidence="4 9" id="KW-0812">Transmembrane</keyword>
<dbReference type="SUPFAM" id="SSF161111">
    <property type="entry name" value="Cation efflux protein transmembrane domain-like"/>
    <property type="match status" value="1"/>
</dbReference>
<dbReference type="PANTHER" id="PTHR11562">
    <property type="entry name" value="CATION EFFLUX PROTEIN/ ZINC TRANSPORTER"/>
    <property type="match status" value="1"/>
</dbReference>
<comment type="similarity">
    <text evidence="2">Belongs to the cation diffusion facilitator (CDF) transporter (TC 2.A.4) family. SLC30A subfamily.</text>
</comment>
<evidence type="ECO:0000256" key="1">
    <source>
        <dbReference type="ARBA" id="ARBA00004141"/>
    </source>
</evidence>
<evidence type="ECO:0000256" key="9">
    <source>
        <dbReference type="SAM" id="Phobius"/>
    </source>
</evidence>
<evidence type="ECO:0000256" key="6">
    <source>
        <dbReference type="ARBA" id="ARBA00022989"/>
    </source>
</evidence>
<feature type="transmembrane region" description="Helical" evidence="9">
    <location>
        <begin position="40"/>
        <end position="57"/>
    </location>
</feature>
<dbReference type="InterPro" id="IPR027469">
    <property type="entry name" value="Cation_efflux_TMD_sf"/>
</dbReference>
<evidence type="ECO:0000256" key="3">
    <source>
        <dbReference type="ARBA" id="ARBA00022448"/>
    </source>
</evidence>
<proteinExistence type="inferred from homology"/>
<dbReference type="InterPro" id="IPR027470">
    <property type="entry name" value="Cation_efflux_CTD"/>
</dbReference>
<keyword evidence="3" id="KW-0813">Transport</keyword>
<organism evidence="12 13">
    <name type="scientific">Marivirga atlantica</name>
    <dbReference type="NCBI Taxonomy" id="1548457"/>
    <lineage>
        <taxon>Bacteria</taxon>
        <taxon>Pseudomonadati</taxon>
        <taxon>Bacteroidota</taxon>
        <taxon>Cytophagia</taxon>
        <taxon>Cytophagales</taxon>
        <taxon>Marivirgaceae</taxon>
        <taxon>Marivirga</taxon>
    </lineage>
</organism>
<feature type="domain" description="Cation efflux protein transmembrane" evidence="10">
    <location>
        <begin position="8"/>
        <end position="200"/>
    </location>
</feature>
<evidence type="ECO:0000256" key="5">
    <source>
        <dbReference type="ARBA" id="ARBA00022906"/>
    </source>
</evidence>
<evidence type="ECO:0000313" key="13">
    <source>
        <dbReference type="Proteomes" id="UP000642920"/>
    </source>
</evidence>
<dbReference type="Gene3D" id="3.30.70.1350">
    <property type="entry name" value="Cation efflux protein, cytoplasmic domain"/>
    <property type="match status" value="1"/>
</dbReference>
<protein>
    <submittedName>
        <fullName evidence="12">Cation transporter</fullName>
    </submittedName>
</protein>
<dbReference type="InterPro" id="IPR002524">
    <property type="entry name" value="Cation_efflux"/>
</dbReference>
<dbReference type="Pfam" id="PF01545">
    <property type="entry name" value="Cation_efflux"/>
    <property type="match status" value="1"/>
</dbReference>
<keyword evidence="5" id="KW-0862">Zinc</keyword>
<dbReference type="Pfam" id="PF16916">
    <property type="entry name" value="ZT_dimer"/>
    <property type="match status" value="1"/>
</dbReference>
<feature type="transmembrane region" description="Helical" evidence="9">
    <location>
        <begin position="143"/>
        <end position="163"/>
    </location>
</feature>
<dbReference type="InterPro" id="IPR036837">
    <property type="entry name" value="Cation_efflux_CTD_sf"/>
</dbReference>
<feature type="domain" description="Cation efflux protein cytoplasmic" evidence="11">
    <location>
        <begin position="205"/>
        <end position="280"/>
    </location>
</feature>
<evidence type="ECO:0000313" key="12">
    <source>
        <dbReference type="EMBL" id="MBL0764149.1"/>
    </source>
</evidence>
<name>A0A937DIT5_9BACT</name>
<dbReference type="Proteomes" id="UP000642920">
    <property type="component" value="Unassembled WGS sequence"/>
</dbReference>
<reference evidence="12" key="1">
    <citation type="submission" date="2021-01" db="EMBL/GenBank/DDBJ databases">
        <title>Marivirga sp. nov., isolated from intertidal surface sediments.</title>
        <authorList>
            <person name="Zhang M."/>
        </authorList>
    </citation>
    <scope>NUCLEOTIDE SEQUENCE</scope>
    <source>
        <strain evidence="12">SM1354</strain>
    </source>
</reference>
<evidence type="ECO:0000256" key="2">
    <source>
        <dbReference type="ARBA" id="ARBA00008873"/>
    </source>
</evidence>
<sequence>MVKEKRLFWVILINIVITVLQIIGGIYAHSLALISDATHNFSDVAALTISLIAILLAKKKPTYSKSFGYKRAEILAAFINSAAIIVVAIFIMYESIERLITGNIISENFNLIIYLALFAVIGNGLSAFFLYSKADRSMNMRSAFLHLLSDMLFSVAVLISGLLMKYYSFYWTDPLLSVGIGIYLIVNSIKLLKSSTRILLQFVPAEIDIPKLVDEVSKLPEVKNIHHLHIWQLDDEVVHLEAHVDLENNLHVSETAVINKKIENLLHTRFAIGHTTLQFEYGLEESKAIIQ</sequence>
<comment type="caution">
    <text evidence="12">The sequence shown here is derived from an EMBL/GenBank/DDBJ whole genome shotgun (WGS) entry which is preliminary data.</text>
</comment>
<evidence type="ECO:0000259" key="11">
    <source>
        <dbReference type="Pfam" id="PF16916"/>
    </source>
</evidence>
<evidence type="ECO:0000256" key="7">
    <source>
        <dbReference type="ARBA" id="ARBA00023065"/>
    </source>
</evidence>
<evidence type="ECO:0000256" key="4">
    <source>
        <dbReference type="ARBA" id="ARBA00022692"/>
    </source>
</evidence>
<dbReference type="AlphaFoldDB" id="A0A937DIT5"/>
<feature type="transmembrane region" description="Helical" evidence="9">
    <location>
        <begin position="175"/>
        <end position="192"/>
    </location>
</feature>
<keyword evidence="13" id="KW-1185">Reference proteome</keyword>
<feature type="transmembrane region" description="Helical" evidence="9">
    <location>
        <begin position="69"/>
        <end position="91"/>
    </location>
</feature>
<keyword evidence="7" id="KW-0406">Ion transport</keyword>
<dbReference type="GO" id="GO:0005886">
    <property type="term" value="C:plasma membrane"/>
    <property type="evidence" value="ECO:0007669"/>
    <property type="project" value="TreeGrafter"/>
</dbReference>
<keyword evidence="8 9" id="KW-0472">Membrane</keyword>
<comment type="subcellular location">
    <subcellularLocation>
        <location evidence="1">Membrane</location>
        <topology evidence="1">Multi-pass membrane protein</topology>
    </subcellularLocation>
</comment>
<keyword evidence="5" id="KW-0864">Zinc transport</keyword>